<name>A0A0D6P8J4_9PROT</name>
<dbReference type="GO" id="GO:0004497">
    <property type="term" value="F:monooxygenase activity"/>
    <property type="evidence" value="ECO:0007669"/>
    <property type="project" value="UniProtKB-KW"/>
</dbReference>
<dbReference type="Pfam" id="PF00067">
    <property type="entry name" value="p450"/>
    <property type="match status" value="1"/>
</dbReference>
<dbReference type="PRINTS" id="PR00465">
    <property type="entry name" value="EP450IV"/>
</dbReference>
<dbReference type="Proteomes" id="UP000032680">
    <property type="component" value="Unassembled WGS sequence"/>
</dbReference>
<reference evidence="10 11" key="1">
    <citation type="submission" date="2012-11" db="EMBL/GenBank/DDBJ databases">
        <title>Whole genome sequence of Acidisphaera rubrifaciens HS-AP3.</title>
        <authorList>
            <person name="Azuma Y."/>
            <person name="Higashiura N."/>
            <person name="Hirakawa H."/>
            <person name="Matsushita K."/>
        </authorList>
    </citation>
    <scope>NUCLEOTIDE SEQUENCE [LARGE SCALE GENOMIC DNA]</scope>
    <source>
        <strain evidence="10 11">HS-AP3</strain>
    </source>
</reference>
<keyword evidence="11" id="KW-1185">Reference proteome</keyword>
<dbReference type="InterPro" id="IPR002403">
    <property type="entry name" value="Cyt_P450_E_grp-IV"/>
</dbReference>
<dbReference type="PANTHER" id="PTHR24286">
    <property type="entry name" value="CYTOCHROME P450 26"/>
    <property type="match status" value="1"/>
</dbReference>
<dbReference type="SUPFAM" id="SSF48264">
    <property type="entry name" value="Cytochrome P450"/>
    <property type="match status" value="1"/>
</dbReference>
<comment type="similarity">
    <text evidence="2 9">Belongs to the cytochrome P450 family.</text>
</comment>
<accession>A0A0D6P8J4</accession>
<keyword evidence="7 9" id="KW-0503">Monooxygenase</keyword>
<evidence type="ECO:0000256" key="9">
    <source>
        <dbReference type="RuleBase" id="RU000461"/>
    </source>
</evidence>
<dbReference type="GO" id="GO:0016705">
    <property type="term" value="F:oxidoreductase activity, acting on paired donors, with incorporation or reduction of molecular oxygen"/>
    <property type="evidence" value="ECO:0007669"/>
    <property type="project" value="InterPro"/>
</dbReference>
<keyword evidence="3 8" id="KW-0349">Heme</keyword>
<evidence type="ECO:0000256" key="5">
    <source>
        <dbReference type="ARBA" id="ARBA00023002"/>
    </source>
</evidence>
<comment type="cofactor">
    <cofactor evidence="1 8">
        <name>heme</name>
        <dbReference type="ChEBI" id="CHEBI:30413"/>
    </cofactor>
</comment>
<organism evidence="10 11">
    <name type="scientific">Acidisphaera rubrifaciens HS-AP3</name>
    <dbReference type="NCBI Taxonomy" id="1231350"/>
    <lineage>
        <taxon>Bacteria</taxon>
        <taxon>Pseudomonadati</taxon>
        <taxon>Pseudomonadota</taxon>
        <taxon>Alphaproteobacteria</taxon>
        <taxon>Acetobacterales</taxon>
        <taxon>Acetobacteraceae</taxon>
        <taxon>Acidisphaera</taxon>
    </lineage>
</organism>
<evidence type="ECO:0000256" key="1">
    <source>
        <dbReference type="ARBA" id="ARBA00001971"/>
    </source>
</evidence>
<protein>
    <submittedName>
        <fullName evidence="10">Cytochrome P461</fullName>
    </submittedName>
</protein>
<feature type="binding site" description="axial binding residue" evidence="8">
    <location>
        <position position="402"/>
    </location>
    <ligand>
        <name>heme</name>
        <dbReference type="ChEBI" id="CHEBI:30413"/>
    </ligand>
    <ligandPart>
        <name>Fe</name>
        <dbReference type="ChEBI" id="CHEBI:18248"/>
    </ligandPart>
</feature>
<evidence type="ECO:0000256" key="4">
    <source>
        <dbReference type="ARBA" id="ARBA00022723"/>
    </source>
</evidence>
<dbReference type="PROSITE" id="PS00086">
    <property type="entry name" value="CYTOCHROME_P450"/>
    <property type="match status" value="1"/>
</dbReference>
<dbReference type="PRINTS" id="PR00385">
    <property type="entry name" value="P450"/>
</dbReference>
<comment type="caution">
    <text evidence="10">The sequence shown here is derived from an EMBL/GenBank/DDBJ whole genome shotgun (WGS) entry which is preliminary data.</text>
</comment>
<dbReference type="InterPro" id="IPR001128">
    <property type="entry name" value="Cyt_P450"/>
</dbReference>
<dbReference type="RefSeq" id="WP_048861830.1">
    <property type="nucleotide sequence ID" value="NZ_BANB01000407.1"/>
</dbReference>
<dbReference type="EMBL" id="BANB01000407">
    <property type="protein sequence ID" value="GAN77646.1"/>
    <property type="molecule type" value="Genomic_DNA"/>
</dbReference>
<dbReference type="PANTHER" id="PTHR24286:SF24">
    <property type="entry name" value="LANOSTEROL 14-ALPHA DEMETHYLASE"/>
    <property type="match status" value="1"/>
</dbReference>
<evidence type="ECO:0000256" key="6">
    <source>
        <dbReference type="ARBA" id="ARBA00023004"/>
    </source>
</evidence>
<dbReference type="AlphaFoldDB" id="A0A0D6P8J4"/>
<sequence length="454" mass="50358">MTTLTLDRPIAPPPPRRALAHIPGDEGWPIIGSTFEAIRDPKRFFAERAARHGRVVRSNILGETGLQLLGPEANELVLMDPQRLFSSSLGWGRFMDRVFPRGLMMLDFDEHRLHRRALSVAFKAGPMRGYLAALDRGIAERTAAWRARPGPMLVYPAMKQLTLDLAAGAFLGAAIGPETDAVQESFKAMVAATIAPVRAPLPGTAMRRGVRGRARIVAYFGRQIPLRRERGGDDLFSHLCRATDEDGALLSVQSVIDHMSFLMMAAHDTLTSSLTAFVWLLAANPEWQERLREEVLSIDAGDGTVTAERLEALKLTEMALKETLRIVPPVPAVPRRALRDFTFGGYAIPAGTAVGIDPLFTHHMPDIWPEPDRFDPLRFTDAASAGRHRFAHVPFGGGAHMCLGLHFAYMQAKCFAWHLLRNVSLRIEPGYVAQWRMWPIPRPRDGLRITVAPV</sequence>
<dbReference type="Gene3D" id="1.10.630.10">
    <property type="entry name" value="Cytochrome P450"/>
    <property type="match status" value="1"/>
</dbReference>
<keyword evidence="4 8" id="KW-0479">Metal-binding</keyword>
<evidence type="ECO:0000256" key="7">
    <source>
        <dbReference type="ARBA" id="ARBA00023033"/>
    </source>
</evidence>
<dbReference type="OrthoDB" id="9801155at2"/>
<dbReference type="InterPro" id="IPR017972">
    <property type="entry name" value="Cyt_P450_CS"/>
</dbReference>
<keyword evidence="5 9" id="KW-0560">Oxidoreductase</keyword>
<evidence type="ECO:0000256" key="3">
    <source>
        <dbReference type="ARBA" id="ARBA00022617"/>
    </source>
</evidence>
<evidence type="ECO:0000256" key="2">
    <source>
        <dbReference type="ARBA" id="ARBA00010617"/>
    </source>
</evidence>
<evidence type="ECO:0000256" key="8">
    <source>
        <dbReference type="PIRSR" id="PIRSR602403-1"/>
    </source>
</evidence>
<keyword evidence="6 8" id="KW-0408">Iron</keyword>
<gene>
    <name evidence="10" type="ORF">Asru_0407_02</name>
</gene>
<dbReference type="GO" id="GO:0016125">
    <property type="term" value="P:sterol metabolic process"/>
    <property type="evidence" value="ECO:0007669"/>
    <property type="project" value="TreeGrafter"/>
</dbReference>
<proteinExistence type="inferred from homology"/>
<dbReference type="InterPro" id="IPR036396">
    <property type="entry name" value="Cyt_P450_sf"/>
</dbReference>
<dbReference type="GO" id="GO:0020037">
    <property type="term" value="F:heme binding"/>
    <property type="evidence" value="ECO:0007669"/>
    <property type="project" value="InterPro"/>
</dbReference>
<evidence type="ECO:0000313" key="10">
    <source>
        <dbReference type="EMBL" id="GAN77646.1"/>
    </source>
</evidence>
<dbReference type="GO" id="GO:0005506">
    <property type="term" value="F:iron ion binding"/>
    <property type="evidence" value="ECO:0007669"/>
    <property type="project" value="InterPro"/>
</dbReference>
<evidence type="ECO:0000313" key="11">
    <source>
        <dbReference type="Proteomes" id="UP000032680"/>
    </source>
</evidence>